<dbReference type="AlphaFoldDB" id="A0A382A9X6"/>
<reference evidence="1" key="1">
    <citation type="submission" date="2018-05" db="EMBL/GenBank/DDBJ databases">
        <authorList>
            <person name="Lanie J.A."/>
            <person name="Ng W.-L."/>
            <person name="Kazmierczak K.M."/>
            <person name="Andrzejewski T.M."/>
            <person name="Davidsen T.M."/>
            <person name="Wayne K.J."/>
            <person name="Tettelin H."/>
            <person name="Glass J.I."/>
            <person name="Rusch D."/>
            <person name="Podicherti R."/>
            <person name="Tsui H.-C.T."/>
            <person name="Winkler M.E."/>
        </authorList>
    </citation>
    <scope>NUCLEOTIDE SEQUENCE</scope>
</reference>
<evidence type="ECO:0008006" key="2">
    <source>
        <dbReference type="Google" id="ProtNLM"/>
    </source>
</evidence>
<accession>A0A382A9X6</accession>
<dbReference type="PANTHER" id="PTHR12149">
    <property type="entry name" value="FRUCTOSAMINE 3 KINASE-RELATED PROTEIN"/>
    <property type="match status" value="1"/>
</dbReference>
<gene>
    <name evidence="1" type="ORF">METZ01_LOCUS151038</name>
</gene>
<dbReference type="PANTHER" id="PTHR12149:SF8">
    <property type="entry name" value="PROTEIN-RIBULOSAMINE 3-KINASE"/>
    <property type="match status" value="1"/>
</dbReference>
<dbReference type="Pfam" id="PF03881">
    <property type="entry name" value="Fructosamin_kin"/>
    <property type="match status" value="1"/>
</dbReference>
<dbReference type="PIRSF" id="PIRSF006221">
    <property type="entry name" value="Ketosamine-3-kinase"/>
    <property type="match status" value="1"/>
</dbReference>
<proteinExistence type="predicted"/>
<sequence>MSNSFNIICEKITLDDQVCLVAKYYNKKNLTFNAIKSEGNSLIFMNKKFPNLFPTVRLLTNDVLIMSFIEHNNIRSNDYQKILAKEILKIHSVTNDKYGFKFDSQIGGLKQPNSYSSNWINFFRDHRLSIIFELINQNEPMPSLINRRLEVVIKNLENFLPSKPRISLLHGDLWKGNILFHNKKLVGLIDPGIFFGHNELEIAYLRWFNEINTSFLDYYSEIIKIEKDYHTYEPIYQIYYSLLNVHLWSRKYISDVDRLLSMIFNKK</sequence>
<name>A0A382A9X6_9ZZZZ</name>
<protein>
    <recommendedName>
        <fullName evidence="2">Protein kinase domain-containing protein</fullName>
    </recommendedName>
</protein>
<dbReference type="SUPFAM" id="SSF56112">
    <property type="entry name" value="Protein kinase-like (PK-like)"/>
    <property type="match status" value="1"/>
</dbReference>
<dbReference type="InterPro" id="IPR016477">
    <property type="entry name" value="Fructo-/Ketosamine-3-kinase"/>
</dbReference>
<dbReference type="InterPro" id="IPR011009">
    <property type="entry name" value="Kinase-like_dom_sf"/>
</dbReference>
<dbReference type="EMBL" id="UINC01024481">
    <property type="protein sequence ID" value="SVA98184.1"/>
    <property type="molecule type" value="Genomic_DNA"/>
</dbReference>
<dbReference type="Gene3D" id="3.90.1200.10">
    <property type="match status" value="1"/>
</dbReference>
<evidence type="ECO:0000313" key="1">
    <source>
        <dbReference type="EMBL" id="SVA98184.1"/>
    </source>
</evidence>
<organism evidence="1">
    <name type="scientific">marine metagenome</name>
    <dbReference type="NCBI Taxonomy" id="408172"/>
    <lineage>
        <taxon>unclassified sequences</taxon>
        <taxon>metagenomes</taxon>
        <taxon>ecological metagenomes</taxon>
    </lineage>
</organism>